<protein>
    <recommendedName>
        <fullName evidence="1">Peptidase M16 N-terminal domain-containing protein</fullName>
    </recommendedName>
</protein>
<dbReference type="EMBL" id="CAJVCH010407056">
    <property type="protein sequence ID" value="CAG7817915.1"/>
    <property type="molecule type" value="Genomic_DNA"/>
</dbReference>
<keyword evidence="3" id="KW-1185">Reference proteome</keyword>
<dbReference type="FunFam" id="3.30.830.10:FF:000039">
    <property type="entry name" value="Ubiquinol-cytochrome c reductase core subunit 2"/>
    <property type="match status" value="1"/>
</dbReference>
<dbReference type="Proteomes" id="UP000708208">
    <property type="component" value="Unassembled WGS sequence"/>
</dbReference>
<dbReference type="GO" id="GO:0005739">
    <property type="term" value="C:mitochondrion"/>
    <property type="evidence" value="ECO:0007669"/>
    <property type="project" value="TreeGrafter"/>
</dbReference>
<dbReference type="InterPro" id="IPR011765">
    <property type="entry name" value="Pept_M16_N"/>
</dbReference>
<organism evidence="2 3">
    <name type="scientific">Allacma fusca</name>
    <dbReference type="NCBI Taxonomy" id="39272"/>
    <lineage>
        <taxon>Eukaryota</taxon>
        <taxon>Metazoa</taxon>
        <taxon>Ecdysozoa</taxon>
        <taxon>Arthropoda</taxon>
        <taxon>Hexapoda</taxon>
        <taxon>Collembola</taxon>
        <taxon>Symphypleona</taxon>
        <taxon>Sminthuridae</taxon>
        <taxon>Allacma</taxon>
    </lineage>
</organism>
<proteinExistence type="predicted"/>
<dbReference type="AlphaFoldDB" id="A0A8J2PK13"/>
<sequence>MALQPNLTCYLRKISINNARCFAAAAKPKESAKATATGGSKASHNQYLIPAEELKSTTVKSVRVSTLENNKPLAKIAVYYKAGSRYETDETLGVVHSLRIASGLGTSGATRFGIARTIESNGGILTCTAGREHIAYTIEATRDKIVNLQQILIDLASKQIFKPWEVKETLPRLTAERVTLAPEIRVLELLHKAAFRKGLGYSLYSPKNRVGKTSADDLDAFVKNNFVEASVVGLGVAHEFAELIAKRLKVTPSGREIQPSKFYSHEIRKDLAGDLAYVAVATQGAGFGNPKEVVASALAQRALGVGARAKRGNTAGKLSSAISDGSTATGINLNYSDAGLLGVLVVGTSSTIGGATKKAVDTLRTANLSDADVSRAKSLLRNDIAFALESDAELVDDIGLQSLFNGSVTSQDEIVKLIDSVSPADVNNLLKKGGGKLSLAAIGNISKLPYLDEL</sequence>
<gene>
    <name evidence="2" type="ORF">AFUS01_LOCUS28453</name>
</gene>
<accession>A0A8J2PK13</accession>
<evidence type="ECO:0000313" key="3">
    <source>
        <dbReference type="Proteomes" id="UP000708208"/>
    </source>
</evidence>
<comment type="caution">
    <text evidence="2">The sequence shown here is derived from an EMBL/GenBank/DDBJ whole genome shotgun (WGS) entry which is preliminary data.</text>
</comment>
<name>A0A8J2PK13_9HEXA</name>
<evidence type="ECO:0000313" key="2">
    <source>
        <dbReference type="EMBL" id="CAG7817915.1"/>
    </source>
</evidence>
<dbReference type="PANTHER" id="PTHR11851:SF226">
    <property type="entry name" value="CYTOCHROME B-C1 COMPLEX SUBUNIT 2, MITOCHONDRIAL"/>
    <property type="match status" value="1"/>
</dbReference>
<reference evidence="2" key="1">
    <citation type="submission" date="2021-06" db="EMBL/GenBank/DDBJ databases">
        <authorList>
            <person name="Hodson N. C."/>
            <person name="Mongue J. A."/>
            <person name="Jaron S. K."/>
        </authorList>
    </citation>
    <scope>NUCLEOTIDE SEQUENCE</scope>
</reference>
<feature type="domain" description="Peptidase M16 N-terminal" evidence="1">
    <location>
        <begin position="66"/>
        <end position="207"/>
    </location>
</feature>
<dbReference type="OrthoDB" id="6369905at2759"/>
<dbReference type="PANTHER" id="PTHR11851">
    <property type="entry name" value="METALLOPROTEASE"/>
    <property type="match status" value="1"/>
</dbReference>
<evidence type="ECO:0000259" key="1">
    <source>
        <dbReference type="Pfam" id="PF00675"/>
    </source>
</evidence>
<dbReference type="InterPro" id="IPR050361">
    <property type="entry name" value="MPP/UQCRC_Complex"/>
</dbReference>
<dbReference type="Pfam" id="PF00675">
    <property type="entry name" value="Peptidase_M16"/>
    <property type="match status" value="1"/>
</dbReference>